<gene>
    <name evidence="2" type="ORF">DT23_11850</name>
</gene>
<name>A0A074JYD1_9RHOB</name>
<feature type="transmembrane region" description="Helical" evidence="1">
    <location>
        <begin position="310"/>
        <end position="331"/>
    </location>
</feature>
<feature type="transmembrane region" description="Helical" evidence="1">
    <location>
        <begin position="96"/>
        <end position="116"/>
    </location>
</feature>
<keyword evidence="1" id="KW-0812">Transmembrane</keyword>
<feature type="transmembrane region" description="Helical" evidence="1">
    <location>
        <begin position="273"/>
        <end position="298"/>
    </location>
</feature>
<feature type="transmembrane region" description="Helical" evidence="1">
    <location>
        <begin position="343"/>
        <end position="363"/>
    </location>
</feature>
<evidence type="ECO:0008006" key="4">
    <source>
        <dbReference type="Google" id="ProtNLM"/>
    </source>
</evidence>
<sequence length="574" mass="60623">MHSRLQHILFGALAGLFYWALQEGDLVTGPLGLRGVFAITVAGMVFFGTGLAMLGEIGARKAGFAAVLIAIPTTVLGWWSAGAFDPAQDLLGQMDFGVLALFVLATVPMPFAMVIAQQGRGAWADYPALFTHTWNIVVRYGAAWLFLALVWLLLYLSSQLLQSVGIDWLRQLFRLDWLALGLSGAVLGLGLAVVTELEEMISPFLLLRLLRLLLPVVMVVVIVFLLGLMLNAGAIDAVGFSHATTLIVISIAAITLVSVAVEREDFEAVAAPILRISTLGLALILPVLAAVSAWSAWLTVAELGWTPARVAQWTLIILIAGYGIGYAASVLRGHGWMARVRRVNIAMALGLLALAVAWLTPLINANAIATKSQIARYEGGLTEPARLPLYAMAQSWGKPGQDGIATLRAHAANDPALAKALASVRVDGEVVPPTSSDARLADLRAQIAQPSGAAPIPNALLQVIERESNVPLSDLCAPRASAKPTCALVMADLRPDLAGDEAVMVRDDGSYTPMRFYYLSNGQWVNGGAMRAVSGGDGAIGLVIAAIAKGQFEIVPSGISGVQAGGQILVPSLR</sequence>
<feature type="transmembrane region" description="Helical" evidence="1">
    <location>
        <begin position="177"/>
        <end position="197"/>
    </location>
</feature>
<keyword evidence="3" id="KW-1185">Reference proteome</keyword>
<protein>
    <recommendedName>
        <fullName evidence="4">DUF4153 domain-containing protein</fullName>
    </recommendedName>
</protein>
<keyword evidence="1" id="KW-1133">Transmembrane helix</keyword>
<evidence type="ECO:0000313" key="3">
    <source>
        <dbReference type="Proteomes" id="UP000027471"/>
    </source>
</evidence>
<evidence type="ECO:0000256" key="1">
    <source>
        <dbReference type="SAM" id="Phobius"/>
    </source>
</evidence>
<feature type="transmembrane region" description="Helical" evidence="1">
    <location>
        <begin position="34"/>
        <end position="55"/>
    </location>
</feature>
<dbReference type="RefSeq" id="WP_051697047.1">
    <property type="nucleotide sequence ID" value="NZ_AUNB01000013.1"/>
</dbReference>
<feature type="transmembrane region" description="Helical" evidence="1">
    <location>
        <begin position="62"/>
        <end position="84"/>
    </location>
</feature>
<feature type="transmembrane region" description="Helical" evidence="1">
    <location>
        <begin position="242"/>
        <end position="261"/>
    </location>
</feature>
<dbReference type="EMBL" id="AUNB01000013">
    <property type="protein sequence ID" value="KEO60905.1"/>
    <property type="molecule type" value="Genomic_DNA"/>
</dbReference>
<accession>A0A074JYD1</accession>
<comment type="caution">
    <text evidence="2">The sequence shown here is derived from an EMBL/GenBank/DDBJ whole genome shotgun (WGS) entry which is preliminary data.</text>
</comment>
<dbReference type="eggNOG" id="COG0474">
    <property type="taxonomic scope" value="Bacteria"/>
</dbReference>
<dbReference type="OrthoDB" id="7402611at2"/>
<feature type="transmembrane region" description="Helical" evidence="1">
    <location>
        <begin position="137"/>
        <end position="157"/>
    </location>
</feature>
<feature type="transmembrane region" description="Helical" evidence="1">
    <location>
        <begin position="209"/>
        <end position="230"/>
    </location>
</feature>
<dbReference type="Proteomes" id="UP000027471">
    <property type="component" value="Unassembled WGS sequence"/>
</dbReference>
<proteinExistence type="predicted"/>
<evidence type="ECO:0000313" key="2">
    <source>
        <dbReference type="EMBL" id="KEO60905.1"/>
    </source>
</evidence>
<dbReference type="AlphaFoldDB" id="A0A074JYD1"/>
<organism evidence="2 3">
    <name type="scientific">Thioclava indica</name>
    <dbReference type="NCBI Taxonomy" id="1353528"/>
    <lineage>
        <taxon>Bacteria</taxon>
        <taxon>Pseudomonadati</taxon>
        <taxon>Pseudomonadota</taxon>
        <taxon>Alphaproteobacteria</taxon>
        <taxon>Rhodobacterales</taxon>
        <taxon>Paracoccaceae</taxon>
        <taxon>Thioclava</taxon>
    </lineage>
</organism>
<reference evidence="2 3" key="1">
    <citation type="journal article" date="2015" name="Antonie Van Leeuwenhoek">
        <title>Thioclava indica sp. nov., isolated from surface seawater of the Indian Ocean.</title>
        <authorList>
            <person name="Liu Y."/>
            <person name="Lai Q."/>
            <person name="Du J."/>
            <person name="Xu H."/>
            <person name="Jiang L."/>
            <person name="Shao Z."/>
        </authorList>
    </citation>
    <scope>NUCLEOTIDE SEQUENCE [LARGE SCALE GENOMIC DNA]</scope>
    <source>
        <strain evidence="2 3">DT23-4</strain>
    </source>
</reference>
<dbReference type="STRING" id="1353528.DT23_11850"/>
<keyword evidence="1" id="KW-0472">Membrane</keyword>